<proteinExistence type="predicted"/>
<keyword evidence="3" id="KW-1185">Reference proteome</keyword>
<dbReference type="Proteomes" id="UP001174909">
    <property type="component" value="Unassembled WGS sequence"/>
</dbReference>
<feature type="transmembrane region" description="Helical" evidence="1">
    <location>
        <begin position="304"/>
        <end position="325"/>
    </location>
</feature>
<evidence type="ECO:0000313" key="3">
    <source>
        <dbReference type="Proteomes" id="UP001174909"/>
    </source>
</evidence>
<reference evidence="2" key="1">
    <citation type="submission" date="2023-03" db="EMBL/GenBank/DDBJ databases">
        <authorList>
            <person name="Steffen K."/>
            <person name="Cardenas P."/>
        </authorList>
    </citation>
    <scope>NUCLEOTIDE SEQUENCE</scope>
</reference>
<gene>
    <name evidence="2" type="ORF">GBAR_LOCUS27152</name>
</gene>
<name>A0AA35TJL7_GEOBA</name>
<dbReference type="AlphaFoldDB" id="A0AA35TJL7"/>
<dbReference type="EMBL" id="CASHTH010003785">
    <property type="protein sequence ID" value="CAI8049318.1"/>
    <property type="molecule type" value="Genomic_DNA"/>
</dbReference>
<keyword evidence="1" id="KW-0812">Transmembrane</keyword>
<evidence type="ECO:0000313" key="2">
    <source>
        <dbReference type="EMBL" id="CAI8049318.1"/>
    </source>
</evidence>
<evidence type="ECO:0000256" key="1">
    <source>
        <dbReference type="SAM" id="Phobius"/>
    </source>
</evidence>
<comment type="caution">
    <text evidence="2">The sequence shown here is derived from an EMBL/GenBank/DDBJ whole genome shotgun (WGS) entry which is preliminary data.</text>
</comment>
<organism evidence="2 3">
    <name type="scientific">Geodia barretti</name>
    <name type="common">Barrett's horny sponge</name>
    <dbReference type="NCBI Taxonomy" id="519541"/>
    <lineage>
        <taxon>Eukaryota</taxon>
        <taxon>Metazoa</taxon>
        <taxon>Porifera</taxon>
        <taxon>Demospongiae</taxon>
        <taxon>Heteroscleromorpha</taxon>
        <taxon>Tetractinellida</taxon>
        <taxon>Astrophorina</taxon>
        <taxon>Geodiidae</taxon>
        <taxon>Geodia</taxon>
    </lineage>
</organism>
<keyword evidence="1" id="KW-1133">Transmembrane helix</keyword>
<evidence type="ECO:0008006" key="4">
    <source>
        <dbReference type="Google" id="ProtNLM"/>
    </source>
</evidence>
<protein>
    <recommendedName>
        <fullName evidence="4">Anti-sigma factor</fullName>
    </recommendedName>
</protein>
<accession>A0AA35TJL7</accession>
<keyword evidence="1" id="KW-0472">Membrane</keyword>
<sequence>MTLPFAVAQAEDSYSGSGTAVISDAGAMSDRVTFSMSGVSMLEAGMAYEGWLVNSGSDDKVSTGILTVVPGGGISHSWTSPDGSNLLGMYDTAVITVEPVPDDDAAPSGVIAFSDTVAGGAITHIRHLVVAAPNSDTGFLTQLQAQVDMAMMKVSEAQAADSIAALKTATEEAVAIIDADGGITALAAATEHAGFAATAAPGAEMVGQYSEMVLASGGNVSAWAAAAKDDAAAVMAEDNLDTAKTLLNIVNGKLMAAADGIEASGMGGASDAYMQAQKMATFTLPAPAPTAAVTPATGDTYVPAAMQIMLFVALMLLIGGGAMLYRERRFSARA</sequence>